<dbReference type="NCBIfam" id="TIGR00696">
    <property type="entry name" value="wecG_tagA_cpsF"/>
    <property type="match status" value="1"/>
</dbReference>
<evidence type="ECO:0000256" key="1">
    <source>
        <dbReference type="ARBA" id="ARBA00022676"/>
    </source>
</evidence>
<dbReference type="PANTHER" id="PTHR34136">
    <property type="match status" value="1"/>
</dbReference>
<dbReference type="GO" id="GO:0016758">
    <property type="term" value="F:hexosyltransferase activity"/>
    <property type="evidence" value="ECO:0007669"/>
    <property type="project" value="TreeGrafter"/>
</dbReference>
<feature type="domain" description="Glycosyltransferase 2-like" evidence="3">
    <location>
        <begin position="31"/>
        <end position="146"/>
    </location>
</feature>
<accession>A0A1M7BNX2</accession>
<evidence type="ECO:0000313" key="4">
    <source>
        <dbReference type="EMBL" id="SED58406.1"/>
    </source>
</evidence>
<evidence type="ECO:0000256" key="2">
    <source>
        <dbReference type="ARBA" id="ARBA00022679"/>
    </source>
</evidence>
<evidence type="ECO:0000259" key="3">
    <source>
        <dbReference type="Pfam" id="PF00535"/>
    </source>
</evidence>
<dbReference type="Gene3D" id="3.90.550.10">
    <property type="entry name" value="Spore Coat Polysaccharide Biosynthesis Protein SpsA, Chain A"/>
    <property type="match status" value="1"/>
</dbReference>
<dbReference type="EMBL" id="FNTI01000001">
    <property type="protein sequence ID" value="SED58406.1"/>
    <property type="molecule type" value="Genomic_DNA"/>
</dbReference>
<evidence type="ECO:0000313" key="5">
    <source>
        <dbReference type="Proteomes" id="UP000183208"/>
    </source>
</evidence>
<dbReference type="CDD" id="cd06533">
    <property type="entry name" value="Glyco_transf_WecG_TagA"/>
    <property type="match status" value="1"/>
</dbReference>
<dbReference type="Pfam" id="PF00535">
    <property type="entry name" value="Glycos_transf_2"/>
    <property type="match status" value="1"/>
</dbReference>
<dbReference type="InterPro" id="IPR029044">
    <property type="entry name" value="Nucleotide-diphossugar_trans"/>
</dbReference>
<dbReference type="AlphaFoldDB" id="A0A1M7BNX2"/>
<dbReference type="InterPro" id="IPR004629">
    <property type="entry name" value="WecG_TagA_CpsF"/>
</dbReference>
<dbReference type="InterPro" id="IPR001173">
    <property type="entry name" value="Glyco_trans_2-like"/>
</dbReference>
<keyword evidence="2" id="KW-0808">Transferase</keyword>
<dbReference type="RefSeq" id="WP_244525167.1">
    <property type="nucleotide sequence ID" value="NZ_FNTI01000001.1"/>
</dbReference>
<protein>
    <submittedName>
        <fullName evidence="4">Polymer biosynthesis protein, WecB/TagA/CpsF family</fullName>
    </submittedName>
</protein>
<proteinExistence type="predicted"/>
<organism evidence="4 5">
    <name type="scientific">Bradyrhizobium lablabi</name>
    <dbReference type="NCBI Taxonomy" id="722472"/>
    <lineage>
        <taxon>Bacteria</taxon>
        <taxon>Pseudomonadati</taxon>
        <taxon>Pseudomonadota</taxon>
        <taxon>Alphaproteobacteria</taxon>
        <taxon>Hyphomicrobiales</taxon>
        <taxon>Nitrobacteraceae</taxon>
        <taxon>Bradyrhizobium</taxon>
    </lineage>
</organism>
<gene>
    <name evidence="4" type="ORF">SAMN05444171_4519</name>
</gene>
<dbReference type="Pfam" id="PF03808">
    <property type="entry name" value="Glyco_tran_WecG"/>
    <property type="match status" value="1"/>
</dbReference>
<name>A0A1M7BNX2_9BRAD</name>
<dbReference type="SUPFAM" id="SSF53448">
    <property type="entry name" value="Nucleotide-diphospho-sugar transferases"/>
    <property type="match status" value="1"/>
</dbReference>
<dbReference type="Proteomes" id="UP000183208">
    <property type="component" value="Unassembled WGS sequence"/>
</dbReference>
<keyword evidence="1" id="KW-0328">Glycosyltransferase</keyword>
<reference evidence="4 5" key="1">
    <citation type="submission" date="2016-10" db="EMBL/GenBank/DDBJ databases">
        <authorList>
            <person name="de Groot N.N."/>
        </authorList>
    </citation>
    <scope>NUCLEOTIDE SEQUENCE [LARGE SCALE GENOMIC DNA]</scope>
    <source>
        <strain evidence="4 5">GAS522</strain>
    </source>
</reference>
<dbReference type="CDD" id="cd00761">
    <property type="entry name" value="Glyco_tranf_GTA_type"/>
    <property type="match status" value="1"/>
</dbReference>
<sequence>MKHEPNRELFRSPADAHELLNVSRSRRYLLVSPCRDEAQYLRRTLDSVALQSVPPALWVVVDDGSSDETPAILEEYSKRLPYLRVVRRDDRGGRKVGPGVIEAFYAGLEQVQLEDFDYVCKLDMDLDLPVRYFEVLMERMESNPRIGTTSGKPWFVHPRSGALVPEVCGDEMSVGMTKFYRIACFKEIGGFVRQVMWDGIDCHRARMLGWIAESVDLEPIRFVHLRPQGASQQGIWTGRLRAGFGQYFMGTSPLYYLAVATYRLTAHPALIGSVAMLWGYIRSWLNGLPRYDDPEFRQFLRSYQHACLRMGKRAATARVNAERAHLWHENHPTAGHDETSVKDSERAELMGLKFDTVTIEAAVARCLELCQEPPSSNTVITANASHLCMMRRDPELATACRAGRLILADGMSVVWALRASGQPVPERVAGVDLMARLLAAAGEHRLRVYFLGAKREVVSALVERCRAQHPGIEIAGFRDGYFSLADHPRIIEEIRASKAHMLFVGMPTPFKETWVERHRERLQVPVIVGVGGSFDVLAGFIKRAPHWVQMAGMEWFWRLLMEPRKLWRRYLTLNSEFSWVAGLEVVARRFGRPPAEQSQK</sequence>
<dbReference type="PANTHER" id="PTHR34136:SF1">
    <property type="entry name" value="UDP-N-ACETYL-D-MANNOSAMINURONIC ACID TRANSFERASE"/>
    <property type="match status" value="1"/>
</dbReference>